<evidence type="ECO:0000256" key="5">
    <source>
        <dbReference type="ARBA" id="ARBA00022989"/>
    </source>
</evidence>
<evidence type="ECO:0000256" key="4">
    <source>
        <dbReference type="ARBA" id="ARBA00022692"/>
    </source>
</evidence>
<dbReference type="PANTHER" id="PTHR30589">
    <property type="entry name" value="PROLIPOPROTEIN DIACYLGLYCERYL TRANSFERASE"/>
    <property type="match status" value="1"/>
</dbReference>
<keyword evidence="6 7" id="KW-0472">Membrane</keyword>
<accession>A0A1M6U2D8</accession>
<feature type="transmembrane region" description="Helical" evidence="7">
    <location>
        <begin position="44"/>
        <end position="65"/>
    </location>
</feature>
<dbReference type="EMBL" id="FQZY01000066">
    <property type="protein sequence ID" value="SHK63321.1"/>
    <property type="molecule type" value="Genomic_DNA"/>
</dbReference>
<dbReference type="GO" id="GO:0042158">
    <property type="term" value="P:lipoprotein biosynthetic process"/>
    <property type="evidence" value="ECO:0007669"/>
    <property type="project" value="InterPro"/>
</dbReference>
<keyword evidence="8" id="KW-0449">Lipoprotein</keyword>
<gene>
    <name evidence="8" type="ORF">SAMN02745243_03380</name>
</gene>
<keyword evidence="4 7" id="KW-0812">Transmembrane</keyword>
<evidence type="ECO:0000256" key="6">
    <source>
        <dbReference type="ARBA" id="ARBA00023136"/>
    </source>
</evidence>
<reference evidence="8 9" key="1">
    <citation type="submission" date="2016-11" db="EMBL/GenBank/DDBJ databases">
        <authorList>
            <person name="Jaros S."/>
            <person name="Januszkiewicz K."/>
            <person name="Wedrychowicz H."/>
        </authorList>
    </citation>
    <scope>NUCLEOTIDE SEQUENCE [LARGE SCALE GENOMIC DNA]</scope>
    <source>
        <strain evidence="8 9">DSM 15480</strain>
    </source>
</reference>
<dbReference type="Pfam" id="PF01790">
    <property type="entry name" value="LGT"/>
    <property type="match status" value="1"/>
</dbReference>
<dbReference type="PANTHER" id="PTHR30589:SF0">
    <property type="entry name" value="PHOSPHATIDYLGLYCEROL--PROLIPOPROTEIN DIACYLGLYCERYL TRANSFERASE"/>
    <property type="match status" value="1"/>
</dbReference>
<keyword evidence="3 8" id="KW-0808">Transferase</keyword>
<evidence type="ECO:0000256" key="7">
    <source>
        <dbReference type="SAM" id="Phobius"/>
    </source>
</evidence>
<evidence type="ECO:0000313" key="9">
    <source>
        <dbReference type="Proteomes" id="UP000184301"/>
    </source>
</evidence>
<evidence type="ECO:0000256" key="1">
    <source>
        <dbReference type="ARBA" id="ARBA00007150"/>
    </source>
</evidence>
<feature type="transmembrane region" description="Helical" evidence="7">
    <location>
        <begin position="127"/>
        <end position="148"/>
    </location>
</feature>
<dbReference type="GO" id="GO:0005886">
    <property type="term" value="C:plasma membrane"/>
    <property type="evidence" value="ECO:0007669"/>
    <property type="project" value="InterPro"/>
</dbReference>
<evidence type="ECO:0000256" key="3">
    <source>
        <dbReference type="ARBA" id="ARBA00022679"/>
    </source>
</evidence>
<name>A0A1M6U2D8_9FIRM</name>
<evidence type="ECO:0000256" key="2">
    <source>
        <dbReference type="ARBA" id="ARBA00022475"/>
    </source>
</evidence>
<dbReference type="Proteomes" id="UP000184301">
    <property type="component" value="Unassembled WGS sequence"/>
</dbReference>
<protein>
    <submittedName>
        <fullName evidence="8">Phosphatidylglycerol:prolipoprotein diacylglycerol transferase</fullName>
    </submittedName>
</protein>
<evidence type="ECO:0000313" key="8">
    <source>
        <dbReference type="EMBL" id="SHK63321.1"/>
    </source>
</evidence>
<dbReference type="InterPro" id="IPR001640">
    <property type="entry name" value="Lgt"/>
</dbReference>
<sequence length="218" mass="24414">MDSILATIGIAIPGSFLGAFLFNKILFAEDSGISLKLLVEYQGMTFLGGFVGGVLIFVLAHRCIFEKRGLLMKHLNVLAPYLVLAQSFGRLGCLCAGCCYGKPTSLILGVRFVKGTPAYNHYGSQKIFPIQLLECFCLLLILFTIYFISLQYKFIAYLFLYGSVRFLLEFLRGDNRGDFVVKYLSPSQCICLIMIFIALVSIIWLTNNQKGRRKLENG</sequence>
<dbReference type="STRING" id="1121950.SAMN02745243_03380"/>
<keyword evidence="9" id="KW-1185">Reference proteome</keyword>
<proteinExistence type="inferred from homology"/>
<keyword evidence="2" id="KW-1003">Cell membrane</keyword>
<comment type="similarity">
    <text evidence="1">Belongs to the Lgt family.</text>
</comment>
<organism evidence="8 9">
    <name type="scientific">Hespellia stercorisuis DSM 15480</name>
    <dbReference type="NCBI Taxonomy" id="1121950"/>
    <lineage>
        <taxon>Bacteria</taxon>
        <taxon>Bacillati</taxon>
        <taxon>Bacillota</taxon>
        <taxon>Clostridia</taxon>
        <taxon>Lachnospirales</taxon>
        <taxon>Lachnospiraceae</taxon>
        <taxon>Hespellia</taxon>
    </lineage>
</organism>
<feature type="transmembrane region" description="Helical" evidence="7">
    <location>
        <begin position="183"/>
        <end position="205"/>
    </location>
</feature>
<keyword evidence="5 7" id="KW-1133">Transmembrane helix</keyword>
<feature type="transmembrane region" description="Helical" evidence="7">
    <location>
        <begin position="154"/>
        <end position="171"/>
    </location>
</feature>
<dbReference type="AlphaFoldDB" id="A0A1M6U2D8"/>
<dbReference type="GO" id="GO:0008961">
    <property type="term" value="F:phosphatidylglycerol-prolipoprotein diacylglyceryl transferase activity"/>
    <property type="evidence" value="ECO:0007669"/>
    <property type="project" value="InterPro"/>
</dbReference>